<dbReference type="STRING" id="1618574.UT24_C0051G0008"/>
<dbReference type="EMBL" id="LBWB01000051">
    <property type="protein sequence ID" value="KKQ97230.1"/>
    <property type="molecule type" value="Genomic_DNA"/>
</dbReference>
<reference evidence="1 2" key="1">
    <citation type="journal article" date="2015" name="Nature">
        <title>rRNA introns, odd ribosomes, and small enigmatic genomes across a large radiation of phyla.</title>
        <authorList>
            <person name="Brown C.T."/>
            <person name="Hug L.A."/>
            <person name="Thomas B.C."/>
            <person name="Sharon I."/>
            <person name="Castelle C.J."/>
            <person name="Singh A."/>
            <person name="Wilkins M.J."/>
            <person name="Williams K.H."/>
            <person name="Banfield J.F."/>
        </authorList>
    </citation>
    <scope>NUCLEOTIDE SEQUENCE [LARGE SCALE GENOMIC DNA]</scope>
</reference>
<feature type="non-terminal residue" evidence="1">
    <location>
        <position position="224"/>
    </location>
</feature>
<name>A0A0G0MA59_9BACT</name>
<sequence length="224" mass="24783">MAIIPRNEAELNRLYEGVQELQAEAGRIAGVATEAAVGAATFEETAQAQIGRTEISPELARREREAVAGLMGVKPSLEKEFEGSLEKEFEGVAIDPTRLGNIVAGRMNSYLGQIQDIQDTRRSRKLRIDDLIKSGATKAQAKALTLQSTLEQKRDEARTKAGEFEFFFNNYERKQAEARETSRRAAERAADQKQKELEDQLGKIKIGDFYVSTNTGAFLNGVAN</sequence>
<dbReference type="Proteomes" id="UP000033881">
    <property type="component" value="Unassembled WGS sequence"/>
</dbReference>
<organism evidence="1 2">
    <name type="scientific">Candidatus Woesebacteria bacterium GW2011_GWB1_39_12</name>
    <dbReference type="NCBI Taxonomy" id="1618574"/>
    <lineage>
        <taxon>Bacteria</taxon>
        <taxon>Candidatus Woeseibacteriota</taxon>
    </lineage>
</organism>
<accession>A0A0G0MA59</accession>
<protein>
    <submittedName>
        <fullName evidence="1">Uncharacterized protein</fullName>
    </submittedName>
</protein>
<evidence type="ECO:0000313" key="2">
    <source>
        <dbReference type="Proteomes" id="UP000033881"/>
    </source>
</evidence>
<gene>
    <name evidence="1" type="ORF">UT24_C0051G0008</name>
</gene>
<dbReference type="AlphaFoldDB" id="A0A0G0MA59"/>
<comment type="caution">
    <text evidence="1">The sequence shown here is derived from an EMBL/GenBank/DDBJ whole genome shotgun (WGS) entry which is preliminary data.</text>
</comment>
<evidence type="ECO:0000313" key="1">
    <source>
        <dbReference type="EMBL" id="KKQ97230.1"/>
    </source>
</evidence>
<proteinExistence type="predicted"/>